<dbReference type="Proteomes" id="UP000655044">
    <property type="component" value="Unassembled WGS sequence"/>
</dbReference>
<feature type="domain" description="Transcription regulator PadR N-terminal" evidence="2">
    <location>
        <begin position="8"/>
        <end position="81"/>
    </location>
</feature>
<reference evidence="3" key="1">
    <citation type="submission" date="2021-01" db="EMBL/GenBank/DDBJ databases">
        <title>Whole genome shotgun sequence of Planobispora rosea NBRC 15558.</title>
        <authorList>
            <person name="Komaki H."/>
            <person name="Tamura T."/>
        </authorList>
    </citation>
    <scope>NUCLEOTIDE SEQUENCE</scope>
    <source>
        <strain evidence="3">NBRC 15558</strain>
    </source>
</reference>
<dbReference type="InterPro" id="IPR036390">
    <property type="entry name" value="WH_DNA-bd_sf"/>
</dbReference>
<comment type="caution">
    <text evidence="3">The sequence shown here is derived from an EMBL/GenBank/DDBJ whole genome shotgun (WGS) entry which is preliminary data.</text>
</comment>
<dbReference type="Pfam" id="PF03551">
    <property type="entry name" value="PadR"/>
    <property type="match status" value="1"/>
</dbReference>
<dbReference type="PANTHER" id="PTHR33169">
    <property type="entry name" value="PADR-FAMILY TRANSCRIPTIONAL REGULATOR"/>
    <property type="match status" value="1"/>
</dbReference>
<dbReference type="EMBL" id="BOOI01000036">
    <property type="protein sequence ID" value="GIH85557.1"/>
    <property type="molecule type" value="Genomic_DNA"/>
</dbReference>
<dbReference type="SUPFAM" id="SSF46785">
    <property type="entry name" value="Winged helix' DNA-binding domain"/>
    <property type="match status" value="1"/>
</dbReference>
<dbReference type="OrthoDB" id="122286at2"/>
<accession>A0A8J3S477</accession>
<evidence type="ECO:0000313" key="4">
    <source>
        <dbReference type="Proteomes" id="UP000655044"/>
    </source>
</evidence>
<evidence type="ECO:0000259" key="2">
    <source>
        <dbReference type="Pfam" id="PF03551"/>
    </source>
</evidence>
<dbReference type="AlphaFoldDB" id="A0A8J3S477"/>
<dbReference type="InterPro" id="IPR052509">
    <property type="entry name" value="Metal_resp_DNA-bind_regulator"/>
</dbReference>
<sequence length="132" mass="14315">MQEPTFLILTALAAGPQHGYGMITDVQEISGGRVRLRAGTLYAALDRLQAEHLIAVDREEIVDGRVRRYYRLTEEGGTRLAAEAERLRRNAEAATTRLRARLAGGALSGHALRNRPLGGETPFHRGLAGGTA</sequence>
<evidence type="ECO:0000256" key="1">
    <source>
        <dbReference type="SAM" id="MobiDB-lite"/>
    </source>
</evidence>
<protein>
    <recommendedName>
        <fullName evidence="2">Transcription regulator PadR N-terminal domain-containing protein</fullName>
    </recommendedName>
</protein>
<dbReference type="InterPro" id="IPR036388">
    <property type="entry name" value="WH-like_DNA-bd_sf"/>
</dbReference>
<proteinExistence type="predicted"/>
<gene>
    <name evidence="3" type="ORF">Pro02_39650</name>
</gene>
<dbReference type="Gene3D" id="1.10.10.10">
    <property type="entry name" value="Winged helix-like DNA-binding domain superfamily/Winged helix DNA-binding domain"/>
    <property type="match status" value="1"/>
</dbReference>
<dbReference type="PANTHER" id="PTHR33169:SF13">
    <property type="entry name" value="PADR-FAMILY TRANSCRIPTIONAL REGULATOR"/>
    <property type="match status" value="1"/>
</dbReference>
<organism evidence="3 4">
    <name type="scientific">Planobispora rosea</name>
    <dbReference type="NCBI Taxonomy" id="35762"/>
    <lineage>
        <taxon>Bacteria</taxon>
        <taxon>Bacillati</taxon>
        <taxon>Actinomycetota</taxon>
        <taxon>Actinomycetes</taxon>
        <taxon>Streptosporangiales</taxon>
        <taxon>Streptosporangiaceae</taxon>
        <taxon>Planobispora</taxon>
    </lineage>
</organism>
<name>A0A8J3S477_PLARO</name>
<keyword evidence="4" id="KW-1185">Reference proteome</keyword>
<dbReference type="InterPro" id="IPR005149">
    <property type="entry name" value="Tscrpt_reg_PadR_N"/>
</dbReference>
<evidence type="ECO:0000313" key="3">
    <source>
        <dbReference type="EMBL" id="GIH85557.1"/>
    </source>
</evidence>
<feature type="region of interest" description="Disordered" evidence="1">
    <location>
        <begin position="113"/>
        <end position="132"/>
    </location>
</feature>